<proteinExistence type="predicted"/>
<dbReference type="Proteomes" id="UP000316304">
    <property type="component" value="Unassembled WGS sequence"/>
</dbReference>
<keyword evidence="2" id="KW-1185">Reference proteome</keyword>
<evidence type="ECO:0000313" key="1">
    <source>
        <dbReference type="EMBL" id="TWU26754.1"/>
    </source>
</evidence>
<sequence length="88" mass="9298">MPPVADTFRTVTLAEIDVTIEQAIGDAKMLGAICFLSVKTGETNVMRGGGGLLLLPSPFLLAAPQHDVPDVLYPLHYQSVQCLVATGC</sequence>
<reference evidence="1 2" key="1">
    <citation type="submission" date="2019-02" db="EMBL/GenBank/DDBJ databases">
        <title>Deep-cultivation of Planctomycetes and their phenomic and genomic characterization uncovers novel biology.</title>
        <authorList>
            <person name="Wiegand S."/>
            <person name="Jogler M."/>
            <person name="Boedeker C."/>
            <person name="Pinto D."/>
            <person name="Vollmers J."/>
            <person name="Rivas-Marin E."/>
            <person name="Kohn T."/>
            <person name="Peeters S.H."/>
            <person name="Heuer A."/>
            <person name="Rast P."/>
            <person name="Oberbeckmann S."/>
            <person name="Bunk B."/>
            <person name="Jeske O."/>
            <person name="Meyerdierks A."/>
            <person name="Storesund J.E."/>
            <person name="Kallscheuer N."/>
            <person name="Luecker S."/>
            <person name="Lage O.M."/>
            <person name="Pohl T."/>
            <person name="Merkel B.J."/>
            <person name="Hornburger P."/>
            <person name="Mueller R.-W."/>
            <person name="Bruemmer F."/>
            <person name="Labrenz M."/>
            <person name="Spormann A.M."/>
            <person name="Op Den Camp H."/>
            <person name="Overmann J."/>
            <person name="Amann R."/>
            <person name="Jetten M.S.M."/>
            <person name="Mascher T."/>
            <person name="Medema M.H."/>
            <person name="Devos D.P."/>
            <person name="Kaster A.-K."/>
            <person name="Ovreas L."/>
            <person name="Rohde M."/>
            <person name="Galperin M.Y."/>
            <person name="Jogler C."/>
        </authorList>
    </citation>
    <scope>NUCLEOTIDE SEQUENCE [LARGE SCALE GENOMIC DNA]</scope>
    <source>
        <strain evidence="1 2">Pla52o</strain>
    </source>
</reference>
<comment type="caution">
    <text evidence="1">The sequence shown here is derived from an EMBL/GenBank/DDBJ whole genome shotgun (WGS) entry which is preliminary data.</text>
</comment>
<name>A0A5C6CT28_9BACT</name>
<dbReference type="EMBL" id="SJPT01000001">
    <property type="protein sequence ID" value="TWU26754.1"/>
    <property type="molecule type" value="Genomic_DNA"/>
</dbReference>
<accession>A0A5C6CT28</accession>
<protein>
    <submittedName>
        <fullName evidence="1">Uncharacterized protein</fullName>
    </submittedName>
</protein>
<gene>
    <name evidence="1" type="ORF">Pla52o_06080</name>
</gene>
<organism evidence="1 2">
    <name type="scientific">Novipirellula galeiformis</name>
    <dbReference type="NCBI Taxonomy" id="2528004"/>
    <lineage>
        <taxon>Bacteria</taxon>
        <taxon>Pseudomonadati</taxon>
        <taxon>Planctomycetota</taxon>
        <taxon>Planctomycetia</taxon>
        <taxon>Pirellulales</taxon>
        <taxon>Pirellulaceae</taxon>
        <taxon>Novipirellula</taxon>
    </lineage>
</organism>
<dbReference type="AlphaFoldDB" id="A0A5C6CT28"/>
<evidence type="ECO:0000313" key="2">
    <source>
        <dbReference type="Proteomes" id="UP000316304"/>
    </source>
</evidence>